<evidence type="ECO:0000256" key="4">
    <source>
        <dbReference type="SAM" id="SignalP"/>
    </source>
</evidence>
<dbReference type="PANTHER" id="PTHR31450:SF4">
    <property type="entry name" value="LEUCINE-RICH REPEAT-CONTAINING PROTEIN 19"/>
    <property type="match status" value="1"/>
</dbReference>
<dbReference type="InterPro" id="IPR032675">
    <property type="entry name" value="LRR_dom_sf"/>
</dbReference>
<dbReference type="SUPFAM" id="SSF52058">
    <property type="entry name" value="L domain-like"/>
    <property type="match status" value="1"/>
</dbReference>
<feature type="region of interest" description="Disordered" evidence="3">
    <location>
        <begin position="202"/>
        <end position="246"/>
    </location>
</feature>
<keyword evidence="2" id="KW-0677">Repeat</keyword>
<evidence type="ECO:0000256" key="3">
    <source>
        <dbReference type="SAM" id="MobiDB-lite"/>
    </source>
</evidence>
<dbReference type="InterPro" id="IPR003591">
    <property type="entry name" value="Leu-rich_rpt_typical-subtyp"/>
</dbReference>
<dbReference type="GO" id="GO:0038023">
    <property type="term" value="F:signaling receptor activity"/>
    <property type="evidence" value="ECO:0007669"/>
    <property type="project" value="TreeGrafter"/>
</dbReference>
<dbReference type="Pfam" id="PF15176">
    <property type="entry name" value="LRR19-TM"/>
    <property type="match status" value="1"/>
</dbReference>
<feature type="compositionally biased region" description="Polar residues" evidence="3">
    <location>
        <begin position="218"/>
        <end position="242"/>
    </location>
</feature>
<evidence type="ECO:0000313" key="5">
    <source>
        <dbReference type="Ensembl" id="ENSFHEP00000007829.1"/>
    </source>
</evidence>
<dbReference type="GO" id="GO:1901224">
    <property type="term" value="P:positive regulation of non-canonical NF-kappaB signal transduction"/>
    <property type="evidence" value="ECO:0007669"/>
    <property type="project" value="TreeGrafter"/>
</dbReference>
<reference evidence="5" key="2">
    <citation type="submission" date="2025-09" db="UniProtKB">
        <authorList>
            <consortium name="Ensembl"/>
        </authorList>
    </citation>
    <scope>IDENTIFICATION</scope>
</reference>
<dbReference type="PROSITE" id="PS51450">
    <property type="entry name" value="LRR"/>
    <property type="match status" value="2"/>
</dbReference>
<dbReference type="InterPro" id="IPR001611">
    <property type="entry name" value="Leu-rich_rpt"/>
</dbReference>
<sequence length="358" mass="39294">MMDGCWTFLLLLGLSAVVTGQPRQDVETDASGVRNLTGRLLQLIPPNHNSSNVSTLLIKGNQITLNETDRQALATYPTLVELHLGGNRVTAVPARCFSGLSRLRVLSLARNRISSLDPEALSGLDALEELDLSNNNLTELPAKMTELKTLKILRLEENPWNCSCPLLNAIGRLKEAHVIIGTTASCSSPAERQGRKLLDSINLCSTSSPGQNPPPTPVTSQQTKGISNMPATAATSPNCTISKDQKPAPGNTWKFTACVAALALTTCMLILAAIKGPSWYKRIHNYRHRRLHHDDDDEEPQTVSAVFRETRGQRTFMFEELSHQVEEGDEEEDAYFEDPYIKKAEDADEEIVGGTEAH</sequence>
<keyword evidence="1" id="KW-0433">Leucine-rich repeat</keyword>
<dbReference type="AlphaFoldDB" id="A0A3Q2P6A4"/>
<dbReference type="GeneTree" id="ENSGT00940000164586"/>
<reference evidence="5" key="1">
    <citation type="submission" date="2025-08" db="UniProtKB">
        <authorList>
            <consortium name="Ensembl"/>
        </authorList>
    </citation>
    <scope>IDENTIFICATION</scope>
</reference>
<dbReference type="Proteomes" id="UP000265000">
    <property type="component" value="Unplaced"/>
</dbReference>
<organism evidence="5 6">
    <name type="scientific">Fundulus heteroclitus</name>
    <name type="common">Killifish</name>
    <name type="synonym">Mummichog</name>
    <dbReference type="NCBI Taxonomy" id="8078"/>
    <lineage>
        <taxon>Eukaryota</taxon>
        <taxon>Metazoa</taxon>
        <taxon>Chordata</taxon>
        <taxon>Craniata</taxon>
        <taxon>Vertebrata</taxon>
        <taxon>Euteleostomi</taxon>
        <taxon>Actinopterygii</taxon>
        <taxon>Neopterygii</taxon>
        <taxon>Teleostei</taxon>
        <taxon>Neoteleostei</taxon>
        <taxon>Acanthomorphata</taxon>
        <taxon>Ovalentaria</taxon>
        <taxon>Atherinomorphae</taxon>
        <taxon>Cyprinodontiformes</taxon>
        <taxon>Fundulidae</taxon>
        <taxon>Fundulus</taxon>
    </lineage>
</organism>
<dbReference type="PANTHER" id="PTHR31450">
    <property type="entry name" value="LEUCINE-RICH REPEAT-CONTAINING PROTEIN 19 LRRC19 FAMILY MEMBER"/>
    <property type="match status" value="1"/>
</dbReference>
<evidence type="ECO:0000313" key="6">
    <source>
        <dbReference type="Proteomes" id="UP000265000"/>
    </source>
</evidence>
<dbReference type="Pfam" id="PF13855">
    <property type="entry name" value="LRR_8"/>
    <property type="match status" value="1"/>
</dbReference>
<accession>A0A3Q2P6A4</accession>
<dbReference type="Ensembl" id="ENSFHET00000003173.1">
    <property type="protein sequence ID" value="ENSFHEP00000007829.1"/>
    <property type="gene ID" value="ENSFHEG00000008969.1"/>
</dbReference>
<dbReference type="GO" id="GO:0005886">
    <property type="term" value="C:plasma membrane"/>
    <property type="evidence" value="ECO:0007669"/>
    <property type="project" value="TreeGrafter"/>
</dbReference>
<keyword evidence="6" id="KW-1185">Reference proteome</keyword>
<evidence type="ECO:0000256" key="1">
    <source>
        <dbReference type="ARBA" id="ARBA00022614"/>
    </source>
</evidence>
<dbReference type="Gene3D" id="3.80.10.10">
    <property type="entry name" value="Ribonuclease Inhibitor"/>
    <property type="match status" value="1"/>
</dbReference>
<evidence type="ECO:0000256" key="2">
    <source>
        <dbReference type="ARBA" id="ARBA00022737"/>
    </source>
</evidence>
<feature type="signal peptide" evidence="4">
    <location>
        <begin position="1"/>
        <end position="20"/>
    </location>
</feature>
<keyword evidence="4" id="KW-0732">Signal</keyword>
<dbReference type="SMART" id="SM00369">
    <property type="entry name" value="LRR_TYP"/>
    <property type="match status" value="3"/>
</dbReference>
<dbReference type="STRING" id="8078.ENSFHEP00000007829"/>
<proteinExistence type="predicted"/>
<protein>
    <submittedName>
        <fullName evidence="5">Leucine-rich repeat-containing protein 19</fullName>
    </submittedName>
</protein>
<feature type="chain" id="PRO_5018580785" evidence="4">
    <location>
        <begin position="21"/>
        <end position="358"/>
    </location>
</feature>
<name>A0A3Q2P6A4_FUNHE</name>